<gene>
    <name evidence="2" type="ORF">DSYM_19770</name>
</gene>
<dbReference type="SUPFAM" id="SSF53335">
    <property type="entry name" value="S-adenosyl-L-methionine-dependent methyltransferases"/>
    <property type="match status" value="1"/>
</dbReference>
<dbReference type="GO" id="GO:0032259">
    <property type="term" value="P:methylation"/>
    <property type="evidence" value="ECO:0007669"/>
    <property type="project" value="UniProtKB-KW"/>
</dbReference>
<dbReference type="Proteomes" id="UP000662914">
    <property type="component" value="Chromosome"/>
</dbReference>
<name>A0A809R3I2_9PROT</name>
<keyword evidence="2" id="KW-0489">Methyltransferase</keyword>
<evidence type="ECO:0000313" key="2">
    <source>
        <dbReference type="EMBL" id="BBO21278.1"/>
    </source>
</evidence>
<dbReference type="InterPro" id="IPR029063">
    <property type="entry name" value="SAM-dependent_MTases_sf"/>
</dbReference>
<dbReference type="KEGG" id="ddz:DSYM_19770"/>
<dbReference type="Gene3D" id="3.40.50.150">
    <property type="entry name" value="Vaccinia Virus protein VP39"/>
    <property type="match status" value="1"/>
</dbReference>
<dbReference type="InterPro" id="IPR041698">
    <property type="entry name" value="Methyltransf_25"/>
</dbReference>
<proteinExistence type="predicted"/>
<feature type="domain" description="Methyltransferase" evidence="1">
    <location>
        <begin position="59"/>
        <end position="152"/>
    </location>
</feature>
<dbReference type="Pfam" id="PF13649">
    <property type="entry name" value="Methyltransf_25"/>
    <property type="match status" value="1"/>
</dbReference>
<dbReference type="AlphaFoldDB" id="A0A809R3I2"/>
<dbReference type="EMBL" id="AP021857">
    <property type="protein sequence ID" value="BBO21278.1"/>
    <property type="molecule type" value="Genomic_DNA"/>
</dbReference>
<evidence type="ECO:0000259" key="1">
    <source>
        <dbReference type="Pfam" id="PF13649"/>
    </source>
</evidence>
<evidence type="ECO:0000313" key="3">
    <source>
        <dbReference type="Proteomes" id="UP000662914"/>
    </source>
</evidence>
<sequence>MADKGITPPHYEFSEKYDIEHARKYFHKHNTGFWRRLSTWREIGMARKALALAGRPRSVLDLPCGTGRFWAMLAEEPNRRIFVADNSQSMIDAGLELRPREVVARIEKSFCLSAFDTGLPDNFVECVFSIRLMHHIEKSEDRITMLKEFARISSGTVIVSLWVDGNFRAWRNEVNDARKARIRGADRPRDRFVFKRADIERDFAAAGLELIGHTDFIKYWDKWRAYVLRVKK</sequence>
<dbReference type="GO" id="GO:0008168">
    <property type="term" value="F:methyltransferase activity"/>
    <property type="evidence" value="ECO:0007669"/>
    <property type="project" value="UniProtKB-KW"/>
</dbReference>
<accession>A0A809R3I2</accession>
<protein>
    <submittedName>
        <fullName evidence="2">SAM-dependent methyltransferase</fullName>
    </submittedName>
</protein>
<keyword evidence="2" id="KW-0808">Transferase</keyword>
<organism evidence="2 3">
    <name type="scientific">Candidatus Desulfobacillus denitrificans</name>
    <dbReference type="NCBI Taxonomy" id="2608985"/>
    <lineage>
        <taxon>Bacteria</taxon>
        <taxon>Pseudomonadati</taxon>
        <taxon>Pseudomonadota</taxon>
        <taxon>Betaproteobacteria</taxon>
        <taxon>Candidatus Desulfobacillus</taxon>
    </lineage>
</organism>
<reference evidence="2" key="1">
    <citation type="journal article" name="DNA Res.">
        <title>The physiological potential of anammox bacteria as revealed by their core genome structure.</title>
        <authorList>
            <person name="Okubo T."/>
            <person name="Toyoda A."/>
            <person name="Fukuhara K."/>
            <person name="Uchiyama I."/>
            <person name="Harigaya Y."/>
            <person name="Kuroiwa M."/>
            <person name="Suzuki T."/>
            <person name="Murakami Y."/>
            <person name="Suwa Y."/>
            <person name="Takami H."/>
        </authorList>
    </citation>
    <scope>NUCLEOTIDE SEQUENCE</scope>
    <source>
        <strain evidence="2">317325-3</strain>
    </source>
</reference>